<name>A0A3E0DGA9_9BACT</name>
<organism evidence="1 2">
    <name type="scientific">Algoriphagus antarcticus</name>
    <dbReference type="NCBI Taxonomy" id="238540"/>
    <lineage>
        <taxon>Bacteria</taxon>
        <taxon>Pseudomonadati</taxon>
        <taxon>Bacteroidota</taxon>
        <taxon>Cytophagia</taxon>
        <taxon>Cytophagales</taxon>
        <taxon>Cyclobacteriaceae</taxon>
        <taxon>Algoriphagus</taxon>
    </lineage>
</organism>
<proteinExistence type="predicted"/>
<comment type="caution">
    <text evidence="1">The sequence shown here is derived from an EMBL/GenBank/DDBJ whole genome shotgun (WGS) entry which is preliminary data.</text>
</comment>
<dbReference type="EMBL" id="QUNF01000029">
    <property type="protein sequence ID" value="REG81125.1"/>
    <property type="molecule type" value="Genomic_DNA"/>
</dbReference>
<reference evidence="1 2" key="1">
    <citation type="submission" date="2018-08" db="EMBL/GenBank/DDBJ databases">
        <title>Genomic Encyclopedia of Archaeal and Bacterial Type Strains, Phase II (KMG-II): from individual species to whole genera.</title>
        <authorList>
            <person name="Goeker M."/>
        </authorList>
    </citation>
    <scope>NUCLEOTIDE SEQUENCE [LARGE SCALE GENOMIC DNA]</scope>
    <source>
        <strain evidence="1 2">DSM 15986</strain>
    </source>
</reference>
<dbReference type="PROSITE" id="PS51257">
    <property type="entry name" value="PROKAR_LIPOPROTEIN"/>
    <property type="match status" value="1"/>
</dbReference>
<evidence type="ECO:0000313" key="2">
    <source>
        <dbReference type="Proteomes" id="UP000256405"/>
    </source>
</evidence>
<dbReference type="RefSeq" id="WP_086543106.1">
    <property type="nucleotide sequence ID" value="NZ_MSSW01000063.1"/>
</dbReference>
<sequence>MTLRNTLIILILPIIYSCNFKNSNISTIDFKKTEIILRENLNPISPIISFSMLKDGTFVGITETREIVHYSSSGEQLNFISNFGQGEKEVYSPHIIKSYKDGYIIWDKDLLKMIEYNNLDEPINEYNGFDHAVKDFVVDKNYIYTYISPLPSKPFIQIYDKTSNKIIESLGNAENEQVLANLNVCAGGISLFNDTMIFLSSTSLNVFQVNTKNINDIKVKLLNDESIVFNKFDGNPVDLINTEIQKAIQISLNSSIVTGVYKLNDKILIKGETGIAEVERGNVDLSNRYSFMLLLNEDYKIVGKYFEKYDVNILCKLWSEGPNEVARIVRKEGEDEYNYVIELLSYE</sequence>
<dbReference type="AlphaFoldDB" id="A0A3E0DGA9"/>
<protein>
    <recommendedName>
        <fullName evidence="3">6-bladed beta-propeller protein</fullName>
    </recommendedName>
</protein>
<evidence type="ECO:0008006" key="3">
    <source>
        <dbReference type="Google" id="ProtNLM"/>
    </source>
</evidence>
<evidence type="ECO:0000313" key="1">
    <source>
        <dbReference type="EMBL" id="REG81125.1"/>
    </source>
</evidence>
<accession>A0A3E0DGA9</accession>
<gene>
    <name evidence="1" type="ORF">C8N25_12970</name>
</gene>
<keyword evidence="2" id="KW-1185">Reference proteome</keyword>
<dbReference type="OrthoDB" id="181391at768503"/>
<dbReference type="Proteomes" id="UP000256405">
    <property type="component" value="Unassembled WGS sequence"/>
</dbReference>